<dbReference type="RefSeq" id="WP_116669191.1">
    <property type="nucleotide sequence ID" value="NZ_CASEFK010000007.1"/>
</dbReference>
<reference evidence="8 9" key="1">
    <citation type="submission" date="2017-03" db="EMBL/GenBank/DDBJ databases">
        <title>Genome sequence of Methanobrevibacter wosei.</title>
        <authorList>
            <person name="Poehlein A."/>
            <person name="Seedorf H."/>
            <person name="Daniel R."/>
        </authorList>
    </citation>
    <scope>NUCLEOTIDE SEQUENCE [LARGE SCALE GENOMIC DNA]</scope>
    <source>
        <strain evidence="8 9">DSM 11979</strain>
    </source>
</reference>
<keyword evidence="9" id="KW-1185">Reference proteome</keyword>
<dbReference type="EMBL" id="MZGU01000003">
    <property type="protein sequence ID" value="PWB86657.1"/>
    <property type="molecule type" value="Genomic_DNA"/>
</dbReference>
<organism evidence="8 9">
    <name type="scientific">Methanobrevibacter woesei</name>
    <dbReference type="NCBI Taxonomy" id="190976"/>
    <lineage>
        <taxon>Archaea</taxon>
        <taxon>Methanobacteriati</taxon>
        <taxon>Methanobacteriota</taxon>
        <taxon>Methanomada group</taxon>
        <taxon>Methanobacteria</taxon>
        <taxon>Methanobacteriales</taxon>
        <taxon>Methanobacteriaceae</taxon>
        <taxon>Methanobrevibacter</taxon>
    </lineage>
</organism>
<dbReference type="PANTHER" id="PTHR10060">
    <property type="entry name" value="TATD FAMILY DEOXYRIBONUCLEASE"/>
    <property type="match status" value="1"/>
</dbReference>
<evidence type="ECO:0000256" key="6">
    <source>
        <dbReference type="ARBA" id="ARBA00022842"/>
    </source>
</evidence>
<keyword evidence="6" id="KW-0460">Magnesium</keyword>
<feature type="binding site" evidence="7">
    <location>
        <position position="95"/>
    </location>
    <ligand>
        <name>a divalent metal cation</name>
        <dbReference type="ChEBI" id="CHEBI:60240"/>
        <label>1</label>
    </ligand>
</feature>
<evidence type="ECO:0000256" key="1">
    <source>
        <dbReference type="ARBA" id="ARBA00022490"/>
    </source>
</evidence>
<dbReference type="GO" id="GO:0046872">
    <property type="term" value="F:metal ion binding"/>
    <property type="evidence" value="ECO:0007669"/>
    <property type="project" value="UniProtKB-KW"/>
</dbReference>
<evidence type="ECO:0000313" key="9">
    <source>
        <dbReference type="Proteomes" id="UP000245577"/>
    </source>
</evidence>
<evidence type="ECO:0000256" key="3">
    <source>
        <dbReference type="ARBA" id="ARBA00022723"/>
    </source>
</evidence>
<keyword evidence="1" id="KW-0963">Cytoplasm</keyword>
<evidence type="ECO:0000256" key="2">
    <source>
        <dbReference type="ARBA" id="ARBA00022722"/>
    </source>
</evidence>
<dbReference type="EC" id="3.1.21.-" evidence="8"/>
<feature type="binding site" evidence="7">
    <location>
        <position position="156"/>
    </location>
    <ligand>
        <name>a divalent metal cation</name>
        <dbReference type="ChEBI" id="CHEBI:60240"/>
        <label>2</label>
    </ligand>
</feature>
<gene>
    <name evidence="8" type="primary">tatD_1</name>
    <name evidence="8" type="ORF">MBBWO_03700</name>
</gene>
<dbReference type="PROSITE" id="PS01091">
    <property type="entry name" value="TATD_3"/>
    <property type="match status" value="1"/>
</dbReference>
<dbReference type="GO" id="GO:0004536">
    <property type="term" value="F:DNA nuclease activity"/>
    <property type="evidence" value="ECO:0007669"/>
    <property type="project" value="InterPro"/>
</dbReference>
<dbReference type="AlphaFoldDB" id="A0A2U1S8T6"/>
<dbReference type="Pfam" id="PF01026">
    <property type="entry name" value="TatD_DNase"/>
    <property type="match status" value="1"/>
</dbReference>
<dbReference type="Gene3D" id="3.20.20.140">
    <property type="entry name" value="Metal-dependent hydrolases"/>
    <property type="match status" value="1"/>
</dbReference>
<feature type="binding site" evidence="7">
    <location>
        <position position="131"/>
    </location>
    <ligand>
        <name>a divalent metal cation</name>
        <dbReference type="ChEBI" id="CHEBI:60240"/>
        <label>2</label>
    </ligand>
</feature>
<dbReference type="Proteomes" id="UP000245577">
    <property type="component" value="Unassembled WGS sequence"/>
</dbReference>
<dbReference type="PROSITE" id="PS01090">
    <property type="entry name" value="TATD_2"/>
    <property type="match status" value="1"/>
</dbReference>
<proteinExistence type="predicted"/>
<keyword evidence="4 8" id="KW-0378">Hydrolase</keyword>
<dbReference type="PANTHER" id="PTHR10060:SF15">
    <property type="entry name" value="DEOXYRIBONUCLEASE TATDN1"/>
    <property type="match status" value="1"/>
</dbReference>
<dbReference type="PIRSF" id="PIRSF005902">
    <property type="entry name" value="DNase_TatD"/>
    <property type="match status" value="1"/>
</dbReference>
<dbReference type="InterPro" id="IPR015991">
    <property type="entry name" value="TatD/YcfH-like"/>
</dbReference>
<dbReference type="SUPFAM" id="SSF51556">
    <property type="entry name" value="Metallo-dependent hydrolases"/>
    <property type="match status" value="1"/>
</dbReference>
<protein>
    <submittedName>
        <fullName evidence="8">Tat-linked quality control protein TatD</fullName>
        <ecNumber evidence="8">3.1.21.-</ecNumber>
    </submittedName>
</protein>
<name>A0A2U1S8T6_9EURY</name>
<dbReference type="InterPro" id="IPR032466">
    <property type="entry name" value="Metal_Hydrolase"/>
</dbReference>
<evidence type="ECO:0000256" key="4">
    <source>
        <dbReference type="ARBA" id="ARBA00022801"/>
    </source>
</evidence>
<dbReference type="NCBIfam" id="TIGR00010">
    <property type="entry name" value="YchF/TatD family DNA exonuclease"/>
    <property type="match status" value="1"/>
</dbReference>
<evidence type="ECO:0000313" key="8">
    <source>
        <dbReference type="EMBL" id="PWB86657.1"/>
    </source>
</evidence>
<accession>A0A2U1S8T6</accession>
<keyword evidence="3 7" id="KW-0479">Metal-binding</keyword>
<dbReference type="CDD" id="cd01310">
    <property type="entry name" value="TatD_DNAse"/>
    <property type="match status" value="1"/>
</dbReference>
<dbReference type="GO" id="GO:0004527">
    <property type="term" value="F:exonuclease activity"/>
    <property type="evidence" value="ECO:0007669"/>
    <property type="project" value="UniProtKB-KW"/>
</dbReference>
<dbReference type="OrthoDB" id="26412at2157"/>
<dbReference type="FunFam" id="3.20.20.140:FF:000018">
    <property type="entry name" value="3'-5' ssDNA/RNA exonuclease TatD"/>
    <property type="match status" value="1"/>
</dbReference>
<feature type="binding site" evidence="7">
    <location>
        <position position="207"/>
    </location>
    <ligand>
        <name>a divalent metal cation</name>
        <dbReference type="ChEBI" id="CHEBI:60240"/>
        <label>1</label>
    </ligand>
</feature>
<keyword evidence="2" id="KW-0540">Nuclease</keyword>
<evidence type="ECO:0000256" key="5">
    <source>
        <dbReference type="ARBA" id="ARBA00022839"/>
    </source>
</evidence>
<dbReference type="InterPro" id="IPR018228">
    <property type="entry name" value="DNase_TatD-rel_CS"/>
</dbReference>
<dbReference type="InterPro" id="IPR001130">
    <property type="entry name" value="TatD-like"/>
</dbReference>
<dbReference type="InterPro" id="IPR050891">
    <property type="entry name" value="TatD-type_Hydrolase"/>
</dbReference>
<evidence type="ECO:0000256" key="7">
    <source>
        <dbReference type="PIRSR" id="PIRSR005902-1"/>
    </source>
</evidence>
<sequence>MDGLIDIGLNLMHSSFKKDRQEIIEEAAKVGVSKSIITGTNVNSSKIASEYASKYPGILYSTSGVHPHDAKTCNEKTLEILEKNAKKECVVAIGECGLDYNRDFSPRDVQRYWFEKQIELAEKLNMPLFLHERDAHEDLYAILERHPKIAKKAVVHCFTGTSKEAENYIDLGCYIGVTGWICDMKRGKSLQEAVKVIPPERLMIETDAPFLIPKNFDKKPKRNRNEPKYLPHILKTIAHYKDDYDVEKLAKIVTINTEKFFNI</sequence>
<comment type="caution">
    <text evidence="8">The sequence shown here is derived from an EMBL/GenBank/DDBJ whole genome shotgun (WGS) entry which is preliminary data.</text>
</comment>
<keyword evidence="5" id="KW-0269">Exonuclease</keyword>